<dbReference type="PROSITE" id="PS50943">
    <property type="entry name" value="HTH_CROC1"/>
    <property type="match status" value="1"/>
</dbReference>
<dbReference type="SMART" id="SM00530">
    <property type="entry name" value="HTH_XRE"/>
    <property type="match status" value="1"/>
</dbReference>
<dbReference type="RefSeq" id="WP_344819700.1">
    <property type="nucleotide sequence ID" value="NZ_BAABCP010000001.1"/>
</dbReference>
<dbReference type="CDD" id="cd00093">
    <property type="entry name" value="HTH_XRE"/>
    <property type="match status" value="1"/>
</dbReference>
<protein>
    <submittedName>
        <fullName evidence="2">Helix-turn-helix transcriptional regulator</fullName>
    </submittedName>
</protein>
<gene>
    <name evidence="2" type="ORF">GCM10022383_22730</name>
</gene>
<organism evidence="2 3">
    <name type="scientific">Microbacterium soli</name>
    <dbReference type="NCBI Taxonomy" id="446075"/>
    <lineage>
        <taxon>Bacteria</taxon>
        <taxon>Bacillati</taxon>
        <taxon>Actinomycetota</taxon>
        <taxon>Actinomycetes</taxon>
        <taxon>Micrococcales</taxon>
        <taxon>Microbacteriaceae</taxon>
        <taxon>Microbacterium</taxon>
    </lineage>
</organism>
<name>A0ABP7NDZ0_9MICO</name>
<evidence type="ECO:0000313" key="3">
    <source>
        <dbReference type="Proteomes" id="UP001501591"/>
    </source>
</evidence>
<comment type="caution">
    <text evidence="2">The sequence shown here is derived from an EMBL/GenBank/DDBJ whole genome shotgun (WGS) entry which is preliminary data.</text>
</comment>
<sequence>MESEFGAALRAWRDRLSPHELGLPTGARRRASGLRREELAGLAGISVDYLTRLEQGRAQGPSDQVVAALARALRLSDRERGLLFGLAGVAQPGPGMIPRHVAPSVQRMLDRFTGTPVIVFDASWTLISANDAYRAVMGDTSAWVGHEANGVWRAFTGAGTRARLTAEESEEQRRRLVLDLRLAAARYPGDPRLRDLIRDLRRRSPDFGELWDEPGGESAPARRKVIDHPEVGPIGLDCDTVEVAGDDLRVMIYTAVPGTEDASRLALAVALGVQPQAASGDGSGRRSSR</sequence>
<dbReference type="Pfam" id="PF13560">
    <property type="entry name" value="HTH_31"/>
    <property type="match status" value="1"/>
</dbReference>
<reference evidence="3" key="1">
    <citation type="journal article" date="2019" name="Int. J. Syst. Evol. Microbiol.">
        <title>The Global Catalogue of Microorganisms (GCM) 10K type strain sequencing project: providing services to taxonomists for standard genome sequencing and annotation.</title>
        <authorList>
            <consortium name="The Broad Institute Genomics Platform"/>
            <consortium name="The Broad Institute Genome Sequencing Center for Infectious Disease"/>
            <person name="Wu L."/>
            <person name="Ma J."/>
        </authorList>
    </citation>
    <scope>NUCLEOTIDE SEQUENCE [LARGE SCALE GENOMIC DNA]</scope>
    <source>
        <strain evidence="3">JCM 17024</strain>
    </source>
</reference>
<dbReference type="PANTHER" id="PTHR35010:SF2">
    <property type="entry name" value="BLL4672 PROTEIN"/>
    <property type="match status" value="1"/>
</dbReference>
<dbReference type="InterPro" id="IPR010982">
    <property type="entry name" value="Lambda_DNA-bd_dom_sf"/>
</dbReference>
<accession>A0ABP7NDZ0</accession>
<evidence type="ECO:0000313" key="2">
    <source>
        <dbReference type="EMBL" id="GAA3944304.1"/>
    </source>
</evidence>
<dbReference type="EMBL" id="BAABCP010000001">
    <property type="protein sequence ID" value="GAA3944304.1"/>
    <property type="molecule type" value="Genomic_DNA"/>
</dbReference>
<proteinExistence type="predicted"/>
<feature type="domain" description="HTH cro/C1-type" evidence="1">
    <location>
        <begin position="27"/>
        <end position="80"/>
    </location>
</feature>
<keyword evidence="3" id="KW-1185">Reference proteome</keyword>
<dbReference type="Gene3D" id="1.10.260.40">
    <property type="entry name" value="lambda repressor-like DNA-binding domains"/>
    <property type="match status" value="1"/>
</dbReference>
<dbReference type="PANTHER" id="PTHR35010">
    <property type="entry name" value="BLL4672 PROTEIN-RELATED"/>
    <property type="match status" value="1"/>
</dbReference>
<dbReference type="SUPFAM" id="SSF47413">
    <property type="entry name" value="lambda repressor-like DNA-binding domains"/>
    <property type="match status" value="1"/>
</dbReference>
<evidence type="ECO:0000259" key="1">
    <source>
        <dbReference type="PROSITE" id="PS50943"/>
    </source>
</evidence>
<dbReference type="InterPro" id="IPR001387">
    <property type="entry name" value="Cro/C1-type_HTH"/>
</dbReference>
<dbReference type="Pfam" id="PF17765">
    <property type="entry name" value="MLTR_LBD"/>
    <property type="match status" value="1"/>
</dbReference>
<dbReference type="InterPro" id="IPR041413">
    <property type="entry name" value="MLTR_LBD"/>
</dbReference>
<dbReference type="Gene3D" id="3.30.450.180">
    <property type="match status" value="1"/>
</dbReference>
<dbReference type="Proteomes" id="UP001501591">
    <property type="component" value="Unassembled WGS sequence"/>
</dbReference>